<reference evidence="3 4" key="1">
    <citation type="submission" date="2022-12" db="EMBL/GenBank/DDBJ databases">
        <title>Chromosome-level genome of Tegillarca granosa.</title>
        <authorList>
            <person name="Kim J."/>
        </authorList>
    </citation>
    <scope>NUCLEOTIDE SEQUENCE [LARGE SCALE GENOMIC DNA]</scope>
    <source>
        <strain evidence="3">Teg-2019</strain>
        <tissue evidence="3">Adductor muscle</tissue>
    </source>
</reference>
<dbReference type="InterPro" id="IPR014752">
    <property type="entry name" value="Arrestin-like_C"/>
</dbReference>
<dbReference type="Gene3D" id="2.60.40.640">
    <property type="match status" value="2"/>
</dbReference>
<dbReference type="Proteomes" id="UP001217089">
    <property type="component" value="Unassembled WGS sequence"/>
</dbReference>
<evidence type="ECO:0000259" key="2">
    <source>
        <dbReference type="SMART" id="SM01017"/>
    </source>
</evidence>
<dbReference type="SMART" id="SM01017">
    <property type="entry name" value="Arrestin_C"/>
    <property type="match status" value="1"/>
</dbReference>
<proteinExistence type="inferred from homology"/>
<feature type="domain" description="Arrestin C-terminal-like" evidence="2">
    <location>
        <begin position="92"/>
        <end position="199"/>
    </location>
</feature>
<evidence type="ECO:0000256" key="1">
    <source>
        <dbReference type="ARBA" id="ARBA00005298"/>
    </source>
</evidence>
<gene>
    <name evidence="3" type="ORF">KUTeg_018162</name>
</gene>
<dbReference type="InterPro" id="IPR014756">
    <property type="entry name" value="Ig_E-set"/>
</dbReference>
<feature type="non-terminal residue" evidence="3">
    <location>
        <position position="1"/>
    </location>
</feature>
<comment type="similarity">
    <text evidence="1">Belongs to the arrestin family.</text>
</comment>
<dbReference type="SUPFAM" id="SSF81296">
    <property type="entry name" value="E set domains"/>
    <property type="match status" value="2"/>
</dbReference>
<dbReference type="Pfam" id="PF02752">
    <property type="entry name" value="Arrestin_C"/>
    <property type="match status" value="1"/>
</dbReference>
<evidence type="ECO:0000313" key="4">
    <source>
        <dbReference type="Proteomes" id="UP001217089"/>
    </source>
</evidence>
<feature type="non-terminal residue" evidence="3">
    <location>
        <position position="199"/>
    </location>
</feature>
<dbReference type="InterPro" id="IPR011021">
    <property type="entry name" value="Arrestin-like_N"/>
</dbReference>
<comment type="caution">
    <text evidence="3">The sequence shown here is derived from an EMBL/GenBank/DDBJ whole genome shotgun (WGS) entry which is preliminary data.</text>
</comment>
<dbReference type="PANTHER" id="PTHR11188:SF176">
    <property type="entry name" value="ARRESTIN DOMAIN-CONTAINING PROTEIN 1"/>
    <property type="match status" value="1"/>
</dbReference>
<sequence>PDKSEEVILHRGDHVFPFNFSLPPNLPSSFERNHGYVRYSIKVKVKRTGLHSDYTLEKPFTVLHAMDLNLDPEAFRPAQMQESKMICCLCCATGPVTAVFRIDRKGYVPGETILLNAEIQNQSNRRIYNTEVKLRMFIKFFAGHEGRHTRTEYATVTKVEYGAIEPGDSGTWSNDGLVIPPVPPSYLEGCSLIDIRYQV</sequence>
<evidence type="ECO:0000313" key="3">
    <source>
        <dbReference type="EMBL" id="KAJ8304579.1"/>
    </source>
</evidence>
<dbReference type="InterPro" id="IPR011022">
    <property type="entry name" value="Arrestin_C-like"/>
</dbReference>
<keyword evidence="4" id="KW-1185">Reference proteome</keyword>
<dbReference type="PANTHER" id="PTHR11188">
    <property type="entry name" value="ARRESTIN DOMAIN CONTAINING PROTEIN"/>
    <property type="match status" value="1"/>
</dbReference>
<organism evidence="3 4">
    <name type="scientific">Tegillarca granosa</name>
    <name type="common">Malaysian cockle</name>
    <name type="synonym">Anadara granosa</name>
    <dbReference type="NCBI Taxonomy" id="220873"/>
    <lineage>
        <taxon>Eukaryota</taxon>
        <taxon>Metazoa</taxon>
        <taxon>Spiralia</taxon>
        <taxon>Lophotrochozoa</taxon>
        <taxon>Mollusca</taxon>
        <taxon>Bivalvia</taxon>
        <taxon>Autobranchia</taxon>
        <taxon>Pteriomorphia</taxon>
        <taxon>Arcoida</taxon>
        <taxon>Arcoidea</taxon>
        <taxon>Arcidae</taxon>
        <taxon>Tegillarca</taxon>
    </lineage>
</organism>
<accession>A0ABQ9EGZ9</accession>
<dbReference type="EMBL" id="JARBDR010000903">
    <property type="protein sequence ID" value="KAJ8304579.1"/>
    <property type="molecule type" value="Genomic_DNA"/>
</dbReference>
<protein>
    <recommendedName>
        <fullName evidence="2">Arrestin C-terminal-like domain-containing protein</fullName>
    </recommendedName>
</protein>
<dbReference type="InterPro" id="IPR050357">
    <property type="entry name" value="Arrestin_domain-protein"/>
</dbReference>
<name>A0ABQ9EGZ9_TEGGR</name>
<dbReference type="Pfam" id="PF00339">
    <property type="entry name" value="Arrestin_N"/>
    <property type="match status" value="1"/>
</dbReference>